<dbReference type="Proteomes" id="UP000887580">
    <property type="component" value="Unplaced"/>
</dbReference>
<proteinExistence type="predicted"/>
<organism evidence="1 2">
    <name type="scientific">Panagrolaimus sp. PS1159</name>
    <dbReference type="NCBI Taxonomy" id="55785"/>
    <lineage>
        <taxon>Eukaryota</taxon>
        <taxon>Metazoa</taxon>
        <taxon>Ecdysozoa</taxon>
        <taxon>Nematoda</taxon>
        <taxon>Chromadorea</taxon>
        <taxon>Rhabditida</taxon>
        <taxon>Tylenchina</taxon>
        <taxon>Panagrolaimomorpha</taxon>
        <taxon>Panagrolaimoidea</taxon>
        <taxon>Panagrolaimidae</taxon>
        <taxon>Panagrolaimus</taxon>
    </lineage>
</organism>
<reference evidence="2" key="1">
    <citation type="submission" date="2022-11" db="UniProtKB">
        <authorList>
            <consortium name="WormBaseParasite"/>
        </authorList>
    </citation>
    <scope>IDENTIFICATION</scope>
</reference>
<evidence type="ECO:0000313" key="2">
    <source>
        <dbReference type="WBParaSite" id="PS1159_v2.g6146.t1"/>
    </source>
</evidence>
<evidence type="ECO:0000313" key="1">
    <source>
        <dbReference type="Proteomes" id="UP000887580"/>
    </source>
</evidence>
<dbReference type="WBParaSite" id="PS1159_v2.g6146.t1">
    <property type="protein sequence ID" value="PS1159_v2.g6146.t1"/>
    <property type="gene ID" value="PS1159_v2.g6146"/>
</dbReference>
<accession>A0AC35GLK2</accession>
<protein>
    <submittedName>
        <fullName evidence="2">Uncharacterized protein</fullName>
    </submittedName>
</protein>
<sequence>MSTEDDDFIRRLPTLPQIILDQVFQLCQPDFCIKLLYELLSIADSSPLAAQLASKLQLYCLSSMAVEQVTIVADEQQHHGIAIPSPDSIDQRLFASVLISRMSSLQRKRVRGEIRLDGLSEDQCRHAFRYLRQHVRLEDFGNTLIILSDCHVRVLDVQTFCRVDNEQSSYSNILFTGRTIITEGVTHMLQHLYCQNIEYSVYDRNIGTYFYAINMFNNVRRETPLQNLVINYCRGPVLAQPIADFILSNMAENSSMAVYVDRMEYRATFYQQIAPLYNGPLVNVAFHRNHRTNAWVYQAIGN</sequence>
<name>A0AC35GLK2_9BILA</name>